<dbReference type="Gene3D" id="1.10.1660.10">
    <property type="match status" value="1"/>
</dbReference>
<accession>A0A7Z0J7Q1</accession>
<dbReference type="SUPFAM" id="SSF46955">
    <property type="entry name" value="Putative DNA-binding domain"/>
    <property type="match status" value="1"/>
</dbReference>
<keyword evidence="3" id="KW-1185">Reference proteome</keyword>
<dbReference type="EMBL" id="JACCFS010000001">
    <property type="protein sequence ID" value="NYJ32253.1"/>
    <property type="molecule type" value="Genomic_DNA"/>
</dbReference>
<dbReference type="GO" id="GO:0003677">
    <property type="term" value="F:DNA binding"/>
    <property type="evidence" value="ECO:0007669"/>
    <property type="project" value="InterPro"/>
</dbReference>
<dbReference type="RefSeq" id="WP_179819976.1">
    <property type="nucleotide sequence ID" value="NZ_JACCFS010000001.1"/>
</dbReference>
<dbReference type="GO" id="GO:0006355">
    <property type="term" value="P:regulation of DNA-templated transcription"/>
    <property type="evidence" value="ECO:0007669"/>
    <property type="project" value="InterPro"/>
</dbReference>
<evidence type="ECO:0000259" key="1">
    <source>
        <dbReference type="Pfam" id="PF13411"/>
    </source>
</evidence>
<gene>
    <name evidence="2" type="ORF">HNR10_000134</name>
</gene>
<dbReference type="InterPro" id="IPR000551">
    <property type="entry name" value="MerR-type_HTH_dom"/>
</dbReference>
<comment type="caution">
    <text evidence="2">The sequence shown here is derived from an EMBL/GenBank/DDBJ whole genome shotgun (WGS) entry which is preliminary data.</text>
</comment>
<evidence type="ECO:0000313" key="2">
    <source>
        <dbReference type="EMBL" id="NYJ32253.1"/>
    </source>
</evidence>
<sequence length="82" mass="9124">MDEQEISFLEETHPDMYFSNGEAAAVIGVCPSTLRAWARDGRLADVKSFRSKYGWRYFRAGDVFALRDGRKAAGRAPGPAPE</sequence>
<protein>
    <submittedName>
        <fullName evidence="2">Putative site-specific integrase-resolvase</fullName>
    </submittedName>
</protein>
<feature type="domain" description="HTH merR-type" evidence="1">
    <location>
        <begin position="20"/>
        <end position="66"/>
    </location>
</feature>
<dbReference type="Proteomes" id="UP000572051">
    <property type="component" value="Unassembled WGS sequence"/>
</dbReference>
<proteinExistence type="predicted"/>
<organism evidence="2 3">
    <name type="scientific">Nocardiopsis aegyptia</name>
    <dbReference type="NCBI Taxonomy" id="220378"/>
    <lineage>
        <taxon>Bacteria</taxon>
        <taxon>Bacillati</taxon>
        <taxon>Actinomycetota</taxon>
        <taxon>Actinomycetes</taxon>
        <taxon>Streptosporangiales</taxon>
        <taxon>Nocardiopsidaceae</taxon>
        <taxon>Nocardiopsis</taxon>
    </lineage>
</organism>
<evidence type="ECO:0000313" key="3">
    <source>
        <dbReference type="Proteomes" id="UP000572051"/>
    </source>
</evidence>
<dbReference type="AlphaFoldDB" id="A0A7Z0J7Q1"/>
<reference evidence="2 3" key="1">
    <citation type="submission" date="2020-07" db="EMBL/GenBank/DDBJ databases">
        <title>Sequencing the genomes of 1000 actinobacteria strains.</title>
        <authorList>
            <person name="Klenk H.-P."/>
        </authorList>
    </citation>
    <scope>NUCLEOTIDE SEQUENCE [LARGE SCALE GENOMIC DNA]</scope>
    <source>
        <strain evidence="2 3">DSM 44442</strain>
    </source>
</reference>
<name>A0A7Z0J7Q1_9ACTN</name>
<dbReference type="Pfam" id="PF13411">
    <property type="entry name" value="MerR_1"/>
    <property type="match status" value="1"/>
</dbReference>
<dbReference type="InterPro" id="IPR009061">
    <property type="entry name" value="DNA-bd_dom_put_sf"/>
</dbReference>